<dbReference type="AlphaFoldDB" id="A0A075IFG6"/>
<sequence length="133" mass="14629">MSVQTARKVALAYWGFSKKATARAKSGVDVDIIKGNGGSGLESATAPQQRFAALVEKLWEDYIGHVGSYGRIPFEVLLDVAEKAKSSADNVAKSDMGEVQKWAKLLLNEHSNYFIARAENKKVVMELLINTKR</sequence>
<dbReference type="EMBL" id="KF901277">
    <property type="protein sequence ID" value="AIF24958.1"/>
    <property type="molecule type" value="Genomic_DNA"/>
</dbReference>
<accession>A0A075IFG6</accession>
<proteinExistence type="predicted"/>
<name>A0A075IFG6_9EURY</name>
<organism evidence="1">
    <name type="scientific">uncultured marine group II/III euryarchaeote SAT1000_41_C12</name>
    <dbReference type="NCBI Taxonomy" id="1456583"/>
    <lineage>
        <taxon>Archaea</taxon>
        <taxon>Methanobacteriati</taxon>
        <taxon>Methanobacteriota</taxon>
        <taxon>environmental samples</taxon>
    </lineage>
</organism>
<evidence type="ECO:0000313" key="1">
    <source>
        <dbReference type="EMBL" id="AIF24958.1"/>
    </source>
</evidence>
<reference evidence="1" key="1">
    <citation type="journal article" date="2014" name="Genome Biol. Evol.">
        <title>Pangenome evidence for extensive interdomain horizontal transfer affecting lineage core and shell genes in uncultured planktonic thaumarchaeota and euryarchaeota.</title>
        <authorList>
            <person name="Deschamps P."/>
            <person name="Zivanovic Y."/>
            <person name="Moreira D."/>
            <person name="Rodriguez-Valera F."/>
            <person name="Lopez-Garcia P."/>
        </authorList>
    </citation>
    <scope>NUCLEOTIDE SEQUENCE</scope>
</reference>
<protein>
    <submittedName>
        <fullName evidence="1">Uncharacterized protein</fullName>
    </submittedName>
</protein>